<reference evidence="2" key="1">
    <citation type="journal article" date="2019" name="Int. J. Syst. Evol. Microbiol.">
        <title>The Global Catalogue of Microorganisms (GCM) 10K type strain sequencing project: providing services to taxonomists for standard genome sequencing and annotation.</title>
        <authorList>
            <consortium name="The Broad Institute Genomics Platform"/>
            <consortium name="The Broad Institute Genome Sequencing Center for Infectious Disease"/>
            <person name="Wu L."/>
            <person name="Ma J."/>
        </authorList>
    </citation>
    <scope>NUCLEOTIDE SEQUENCE [LARGE SCALE GENOMIC DNA]</scope>
    <source>
        <strain evidence="2">CCUG 53915</strain>
    </source>
</reference>
<dbReference type="Gene3D" id="1.20.120.1450">
    <property type="match status" value="1"/>
</dbReference>
<dbReference type="InterPro" id="IPR009920">
    <property type="entry name" value="HEPPP_synth_su1"/>
</dbReference>
<sequence length="244" mass="27587">MDRQTINRTIQNYIQYVENAIREPIVEKALGKASIDEVKAFFMLLPHLNGETYSKQIEVSAVAVGAVHAAFAVHDKINLTNATSQEQQLMVLSGDHYSGIHYRLLSSLPDFAFIRSMSETIGHINETKTNMMRFPITDNNELLNIVTTIEAACVAVFYRTYGFEQYRKIAETALSLHCFNKKLSVEPYAKLDCNENNNHIGQLEQIASTLAETLRSEMEKADFLQPFLKREIQSLTAPLLGKLI</sequence>
<dbReference type="Pfam" id="PF07307">
    <property type="entry name" value="HEPPP_synt_1"/>
    <property type="match status" value="1"/>
</dbReference>
<keyword evidence="2" id="KW-1185">Reference proteome</keyword>
<evidence type="ECO:0000313" key="1">
    <source>
        <dbReference type="EMBL" id="MFD1206407.1"/>
    </source>
</evidence>
<organism evidence="1 2">
    <name type="scientific">Sporosarcina contaminans</name>
    <dbReference type="NCBI Taxonomy" id="633403"/>
    <lineage>
        <taxon>Bacteria</taxon>
        <taxon>Bacillati</taxon>
        <taxon>Bacillota</taxon>
        <taxon>Bacilli</taxon>
        <taxon>Bacillales</taxon>
        <taxon>Caryophanaceae</taxon>
        <taxon>Sporosarcina</taxon>
    </lineage>
</organism>
<gene>
    <name evidence="1" type="ORF">ACFQ38_15025</name>
</gene>
<protein>
    <submittedName>
        <fullName evidence="1">Heptaprenyl diphosphate synthase component 1</fullName>
    </submittedName>
</protein>
<dbReference type="Proteomes" id="UP001597231">
    <property type="component" value="Unassembled WGS sequence"/>
</dbReference>
<proteinExistence type="predicted"/>
<dbReference type="EMBL" id="JBHTLT010000122">
    <property type="protein sequence ID" value="MFD1206407.1"/>
    <property type="molecule type" value="Genomic_DNA"/>
</dbReference>
<evidence type="ECO:0000313" key="2">
    <source>
        <dbReference type="Proteomes" id="UP001597231"/>
    </source>
</evidence>
<accession>A0ABW3U0Z1</accession>
<name>A0ABW3U0Z1_9BACL</name>
<comment type="caution">
    <text evidence="1">The sequence shown here is derived from an EMBL/GenBank/DDBJ whole genome shotgun (WGS) entry which is preliminary data.</text>
</comment>
<dbReference type="RefSeq" id="WP_336824675.1">
    <property type="nucleotide sequence ID" value="NZ_JBHTLT010000122.1"/>
</dbReference>